<dbReference type="Proteomes" id="UP001140096">
    <property type="component" value="Unassembled WGS sequence"/>
</dbReference>
<feature type="non-terminal residue" evidence="1">
    <location>
        <position position="1"/>
    </location>
</feature>
<evidence type="ECO:0000313" key="1">
    <source>
        <dbReference type="EMBL" id="KAJ2793923.1"/>
    </source>
</evidence>
<name>A0ACC1KRV2_9FUNG</name>
<keyword evidence="2" id="KW-1185">Reference proteome</keyword>
<dbReference type="EMBL" id="JANBUP010004487">
    <property type="protein sequence ID" value="KAJ2793923.1"/>
    <property type="molecule type" value="Genomic_DNA"/>
</dbReference>
<comment type="caution">
    <text evidence="1">The sequence shown here is derived from an EMBL/GenBank/DDBJ whole genome shotgun (WGS) entry which is preliminary data.</text>
</comment>
<sequence length="229" mass="24652">LMLDSGQADKRLAQMSDAQIVSESILHLIAGVDTTSAGLTWTLALLLHNPLVMARAVAEVRAEYPQGRISFEECRRLPYLGAVIHESLRVMSPAPGMLPRLAPAGGVRLGGYFLPAGTWLCCAIGAVHMNPGAFGEPERFDPERFLGGEERFNMLAFSTGVRACLGRNLALVEMHVVLANLLRNYDLALPGGVPGKGGVPDIPRKTMMTMNPSHPDRDCLVLVSPRSGL</sequence>
<gene>
    <name evidence="1" type="ORF">H4S07_006904</name>
</gene>
<organism evidence="1 2">
    <name type="scientific">Coemansia furcata</name>
    <dbReference type="NCBI Taxonomy" id="417177"/>
    <lineage>
        <taxon>Eukaryota</taxon>
        <taxon>Fungi</taxon>
        <taxon>Fungi incertae sedis</taxon>
        <taxon>Zoopagomycota</taxon>
        <taxon>Kickxellomycotina</taxon>
        <taxon>Kickxellomycetes</taxon>
        <taxon>Kickxellales</taxon>
        <taxon>Kickxellaceae</taxon>
        <taxon>Coemansia</taxon>
    </lineage>
</organism>
<reference evidence="1" key="1">
    <citation type="submission" date="2022-07" db="EMBL/GenBank/DDBJ databases">
        <title>Phylogenomic reconstructions and comparative analyses of Kickxellomycotina fungi.</title>
        <authorList>
            <person name="Reynolds N.K."/>
            <person name="Stajich J.E."/>
            <person name="Barry K."/>
            <person name="Grigoriev I.V."/>
            <person name="Crous P."/>
            <person name="Smith M.E."/>
        </authorList>
    </citation>
    <scope>NUCLEOTIDE SEQUENCE</scope>
    <source>
        <strain evidence="1">CBS 102833</strain>
    </source>
</reference>
<evidence type="ECO:0000313" key="2">
    <source>
        <dbReference type="Proteomes" id="UP001140096"/>
    </source>
</evidence>
<proteinExistence type="predicted"/>
<accession>A0ACC1KRV2</accession>
<protein>
    <submittedName>
        <fullName evidence="1">Uncharacterized protein</fullName>
    </submittedName>
</protein>